<accession>A0ACC0TKI2</accession>
<gene>
    <name evidence="1" type="ORF">POPTR_001G191600v4</name>
</gene>
<keyword evidence="2" id="KW-1185">Reference proteome</keyword>
<name>A0ACC0TKI2_POPTR</name>
<sequence length="395" mass="42931">MAVNPVTHPQSKHIAIDYHFVRELIANGSLKIDFVPSHLQLADSLTKGVTKPQFFLFRSKLSVLPSPTLTLKGALALALVSGGYAQDTLFPAIISFGDSSVDVGNNNHLSTIFKANYPPYGRDFANHKPTGRFCNGKLTIDITAEALGFKTYAPAYLSPEASGKNLLIGVNFASAASGYDDKTAFLNNAIPLSLQLKHFKEYQTKLVKVAGGRKAASIIKDALYILSAGTADFFQNYYATLLFVKNLYSSGARKLGVTSLPPLGCVPEARNFFGYRGNDCVSWVNTVARQFNKNLNLAADNLRKQLPGLKKVVFDIYKPLEDLVKSPLTYGFVGARRGCCQTRTAGKISVFCNPRLPGTCPNATQFVFWDSVHPSQAANQVLADAILFQGVSLFG</sequence>
<protein>
    <submittedName>
        <fullName evidence="1">Uncharacterized protein</fullName>
    </submittedName>
</protein>
<dbReference type="EMBL" id="CM009290">
    <property type="protein sequence ID" value="KAI9401929.1"/>
    <property type="molecule type" value="Genomic_DNA"/>
</dbReference>
<comment type="caution">
    <text evidence="1">The sequence shown here is derived from an EMBL/GenBank/DDBJ whole genome shotgun (WGS) entry which is preliminary data.</text>
</comment>
<organism evidence="1 2">
    <name type="scientific">Populus trichocarpa</name>
    <name type="common">Western balsam poplar</name>
    <name type="synonym">Populus balsamifera subsp. trichocarpa</name>
    <dbReference type="NCBI Taxonomy" id="3694"/>
    <lineage>
        <taxon>Eukaryota</taxon>
        <taxon>Viridiplantae</taxon>
        <taxon>Streptophyta</taxon>
        <taxon>Embryophyta</taxon>
        <taxon>Tracheophyta</taxon>
        <taxon>Spermatophyta</taxon>
        <taxon>Magnoliopsida</taxon>
        <taxon>eudicotyledons</taxon>
        <taxon>Gunneridae</taxon>
        <taxon>Pentapetalae</taxon>
        <taxon>rosids</taxon>
        <taxon>fabids</taxon>
        <taxon>Malpighiales</taxon>
        <taxon>Salicaceae</taxon>
        <taxon>Saliceae</taxon>
        <taxon>Populus</taxon>
    </lineage>
</organism>
<dbReference type="Proteomes" id="UP000006729">
    <property type="component" value="Chromosome 1"/>
</dbReference>
<evidence type="ECO:0000313" key="1">
    <source>
        <dbReference type="EMBL" id="KAI9401929.1"/>
    </source>
</evidence>
<reference evidence="1 2" key="1">
    <citation type="journal article" date="2006" name="Science">
        <title>The genome of black cottonwood, Populus trichocarpa (Torr. &amp; Gray).</title>
        <authorList>
            <person name="Tuskan G.A."/>
            <person name="Difazio S."/>
            <person name="Jansson S."/>
            <person name="Bohlmann J."/>
            <person name="Grigoriev I."/>
            <person name="Hellsten U."/>
            <person name="Putnam N."/>
            <person name="Ralph S."/>
            <person name="Rombauts S."/>
            <person name="Salamov A."/>
            <person name="Schein J."/>
            <person name="Sterck L."/>
            <person name="Aerts A."/>
            <person name="Bhalerao R.R."/>
            <person name="Bhalerao R.P."/>
            <person name="Blaudez D."/>
            <person name="Boerjan W."/>
            <person name="Brun A."/>
            <person name="Brunner A."/>
            <person name="Busov V."/>
            <person name="Campbell M."/>
            <person name="Carlson J."/>
            <person name="Chalot M."/>
            <person name="Chapman J."/>
            <person name="Chen G.L."/>
            <person name="Cooper D."/>
            <person name="Coutinho P.M."/>
            <person name="Couturier J."/>
            <person name="Covert S."/>
            <person name="Cronk Q."/>
            <person name="Cunningham R."/>
            <person name="Davis J."/>
            <person name="Degroeve S."/>
            <person name="Dejardin A."/>
            <person name="Depamphilis C."/>
            <person name="Detter J."/>
            <person name="Dirks B."/>
            <person name="Dubchak I."/>
            <person name="Duplessis S."/>
            <person name="Ehlting J."/>
            <person name="Ellis B."/>
            <person name="Gendler K."/>
            <person name="Goodstein D."/>
            <person name="Gribskov M."/>
            <person name="Grimwood J."/>
            <person name="Groover A."/>
            <person name="Gunter L."/>
            <person name="Hamberger B."/>
            <person name="Heinze B."/>
            <person name="Helariutta Y."/>
            <person name="Henrissat B."/>
            <person name="Holligan D."/>
            <person name="Holt R."/>
            <person name="Huang W."/>
            <person name="Islam-Faridi N."/>
            <person name="Jones S."/>
            <person name="Jones-Rhoades M."/>
            <person name="Jorgensen R."/>
            <person name="Joshi C."/>
            <person name="Kangasjarvi J."/>
            <person name="Karlsson J."/>
            <person name="Kelleher C."/>
            <person name="Kirkpatrick R."/>
            <person name="Kirst M."/>
            <person name="Kohler A."/>
            <person name="Kalluri U."/>
            <person name="Larimer F."/>
            <person name="Leebens-Mack J."/>
            <person name="Leple J.C."/>
            <person name="Locascio P."/>
            <person name="Lou Y."/>
            <person name="Lucas S."/>
            <person name="Martin F."/>
            <person name="Montanini B."/>
            <person name="Napoli C."/>
            <person name="Nelson D.R."/>
            <person name="Nelson C."/>
            <person name="Nieminen K."/>
            <person name="Nilsson O."/>
            <person name="Pereda V."/>
            <person name="Peter G."/>
            <person name="Philippe R."/>
            <person name="Pilate G."/>
            <person name="Poliakov A."/>
            <person name="Razumovskaya J."/>
            <person name="Richardson P."/>
            <person name="Rinaldi C."/>
            <person name="Ritland K."/>
            <person name="Rouze P."/>
            <person name="Ryaboy D."/>
            <person name="Schmutz J."/>
            <person name="Schrader J."/>
            <person name="Segerman B."/>
            <person name="Shin H."/>
            <person name="Siddiqui A."/>
            <person name="Sterky F."/>
            <person name="Terry A."/>
            <person name="Tsai C.J."/>
            <person name="Uberbacher E."/>
            <person name="Unneberg P."/>
            <person name="Vahala J."/>
            <person name="Wall K."/>
            <person name="Wessler S."/>
            <person name="Yang G."/>
            <person name="Yin T."/>
            <person name="Douglas C."/>
            <person name="Marra M."/>
            <person name="Sandberg G."/>
            <person name="Van de Peer Y."/>
            <person name="Rokhsar D."/>
        </authorList>
    </citation>
    <scope>NUCLEOTIDE SEQUENCE [LARGE SCALE GENOMIC DNA]</scope>
    <source>
        <strain evidence="2">cv. Nisqually</strain>
    </source>
</reference>
<evidence type="ECO:0000313" key="2">
    <source>
        <dbReference type="Proteomes" id="UP000006729"/>
    </source>
</evidence>
<proteinExistence type="predicted"/>